<keyword evidence="1" id="KW-0812">Transmembrane</keyword>
<sequence>MKLIQDAMLEWMHTLHDAIRDKYFLTWFIPMLSISALIVAILFDLMGYDHTFKLAHLYSQNCRRLNDKEALAMLLTAFVTGVSCILLVGELIIFAEGRKRGVPTNYTSFVTTSCVALISLALIFIFSREFCH</sequence>
<evidence type="ECO:0000256" key="1">
    <source>
        <dbReference type="SAM" id="Phobius"/>
    </source>
</evidence>
<dbReference type="EMBL" id="JACOGD010000004">
    <property type="protein sequence ID" value="MBC3932028.1"/>
    <property type="molecule type" value="Genomic_DNA"/>
</dbReference>
<protein>
    <submittedName>
        <fullName evidence="2">Uncharacterized protein</fullName>
    </submittedName>
</protein>
<evidence type="ECO:0000313" key="2">
    <source>
        <dbReference type="EMBL" id="MBC3932028.1"/>
    </source>
</evidence>
<feature type="transmembrane region" description="Helical" evidence="1">
    <location>
        <begin position="106"/>
        <end position="126"/>
    </location>
</feature>
<proteinExistence type="predicted"/>
<keyword evidence="1" id="KW-0472">Membrane</keyword>
<organism evidence="2 3">
    <name type="scientific">Undibacterium curvum</name>
    <dbReference type="NCBI Taxonomy" id="2762294"/>
    <lineage>
        <taxon>Bacteria</taxon>
        <taxon>Pseudomonadati</taxon>
        <taxon>Pseudomonadota</taxon>
        <taxon>Betaproteobacteria</taxon>
        <taxon>Burkholderiales</taxon>
        <taxon>Oxalobacteraceae</taxon>
        <taxon>Undibacterium</taxon>
    </lineage>
</organism>
<reference evidence="2 3" key="1">
    <citation type="submission" date="2020-08" db="EMBL/GenBank/DDBJ databases">
        <title>Novel species isolated from subtropical streams in China.</title>
        <authorList>
            <person name="Lu H."/>
        </authorList>
    </citation>
    <scope>NUCLEOTIDE SEQUENCE [LARGE SCALE GENOMIC DNA]</scope>
    <source>
        <strain evidence="2 3">CY22W</strain>
    </source>
</reference>
<accession>A0ABR7A539</accession>
<gene>
    <name evidence="2" type="ORF">H8K43_10120</name>
</gene>
<evidence type="ECO:0000313" key="3">
    <source>
        <dbReference type="Proteomes" id="UP000654304"/>
    </source>
</evidence>
<name>A0ABR7A539_9BURK</name>
<comment type="caution">
    <text evidence="2">The sequence shown here is derived from an EMBL/GenBank/DDBJ whole genome shotgun (WGS) entry which is preliminary data.</text>
</comment>
<keyword evidence="3" id="KW-1185">Reference proteome</keyword>
<dbReference type="Proteomes" id="UP000654304">
    <property type="component" value="Unassembled WGS sequence"/>
</dbReference>
<feature type="transmembrane region" description="Helical" evidence="1">
    <location>
        <begin position="70"/>
        <end position="94"/>
    </location>
</feature>
<keyword evidence="1" id="KW-1133">Transmembrane helix</keyword>
<feature type="transmembrane region" description="Helical" evidence="1">
    <location>
        <begin position="24"/>
        <end position="49"/>
    </location>
</feature>
<dbReference type="RefSeq" id="WP_186903707.1">
    <property type="nucleotide sequence ID" value="NZ_JACOGD010000004.1"/>
</dbReference>